<protein>
    <submittedName>
        <fullName evidence="2">GNAT family N-acetyltransferase</fullName>
        <ecNumber evidence="2">2.3.1.-</ecNumber>
    </submittedName>
</protein>
<proteinExistence type="predicted"/>
<dbReference type="RefSeq" id="WP_379860035.1">
    <property type="nucleotide sequence ID" value="NZ_JBHMFC010000010.1"/>
</dbReference>
<comment type="caution">
    <text evidence="2">The sequence shown here is derived from an EMBL/GenBank/DDBJ whole genome shotgun (WGS) entry which is preliminary data.</text>
</comment>
<reference evidence="2 3" key="1">
    <citation type="submission" date="2024-09" db="EMBL/GenBank/DDBJ databases">
        <authorList>
            <person name="Sun Q."/>
            <person name="Mori K."/>
        </authorList>
    </citation>
    <scope>NUCLEOTIDE SEQUENCE [LARGE SCALE GENOMIC DNA]</scope>
    <source>
        <strain evidence="2 3">CECT 8622</strain>
    </source>
</reference>
<dbReference type="CDD" id="cd04301">
    <property type="entry name" value="NAT_SF"/>
    <property type="match status" value="1"/>
</dbReference>
<name>A0ABV5F8S0_9FLAO</name>
<dbReference type="SUPFAM" id="SSF55729">
    <property type="entry name" value="Acyl-CoA N-acyltransferases (Nat)"/>
    <property type="match status" value="1"/>
</dbReference>
<dbReference type="PROSITE" id="PS51186">
    <property type="entry name" value="GNAT"/>
    <property type="match status" value="1"/>
</dbReference>
<gene>
    <name evidence="2" type="ORF">ACFFU9_03740</name>
</gene>
<keyword evidence="3" id="KW-1185">Reference proteome</keyword>
<dbReference type="InterPro" id="IPR050276">
    <property type="entry name" value="MshD_Acetyltransferase"/>
</dbReference>
<accession>A0ABV5F8S0</accession>
<dbReference type="Gene3D" id="3.40.630.30">
    <property type="match status" value="1"/>
</dbReference>
<dbReference type="PANTHER" id="PTHR43617">
    <property type="entry name" value="L-AMINO ACID N-ACETYLTRANSFERASE"/>
    <property type="match status" value="1"/>
</dbReference>
<dbReference type="EMBL" id="JBHMFC010000010">
    <property type="protein sequence ID" value="MFB9055846.1"/>
    <property type="molecule type" value="Genomic_DNA"/>
</dbReference>
<sequence>MSLKCQENSFIRKATKSDSKGITDCLFLALETFLCKFIGVNDSVKAKHMLLHFVNEENNQYSFQNCYVAEIDGMIAGAINSYNGAHLNALKRPIANFIQHQIGTDFNPEPETTDGEYYIDSFGILPRFQGKGIGTQLLKHLIHEHRTQNRVLGLLVEENNQKAETLYLALGFKWIKNQALAGKNMRHLQLKP</sequence>
<dbReference type="EC" id="2.3.1.-" evidence="2"/>
<dbReference type="PANTHER" id="PTHR43617:SF20">
    <property type="entry name" value="N-ALPHA-ACETYLTRANSFERASE RIMI"/>
    <property type="match status" value="1"/>
</dbReference>
<evidence type="ECO:0000259" key="1">
    <source>
        <dbReference type="PROSITE" id="PS51186"/>
    </source>
</evidence>
<evidence type="ECO:0000313" key="3">
    <source>
        <dbReference type="Proteomes" id="UP001589585"/>
    </source>
</evidence>
<feature type="domain" description="N-acetyltransferase" evidence="1">
    <location>
        <begin position="9"/>
        <end position="192"/>
    </location>
</feature>
<evidence type="ECO:0000313" key="2">
    <source>
        <dbReference type="EMBL" id="MFB9055846.1"/>
    </source>
</evidence>
<dbReference type="Pfam" id="PF00583">
    <property type="entry name" value="Acetyltransf_1"/>
    <property type="match status" value="1"/>
</dbReference>
<keyword evidence="2" id="KW-0012">Acyltransferase</keyword>
<dbReference type="GO" id="GO:0016746">
    <property type="term" value="F:acyltransferase activity"/>
    <property type="evidence" value="ECO:0007669"/>
    <property type="project" value="UniProtKB-KW"/>
</dbReference>
<dbReference type="Proteomes" id="UP001589585">
    <property type="component" value="Unassembled WGS sequence"/>
</dbReference>
<keyword evidence="2" id="KW-0808">Transferase</keyword>
<organism evidence="2 3">
    <name type="scientific">Mariniflexile ostreae</name>
    <dbReference type="NCBI Taxonomy" id="1520892"/>
    <lineage>
        <taxon>Bacteria</taxon>
        <taxon>Pseudomonadati</taxon>
        <taxon>Bacteroidota</taxon>
        <taxon>Flavobacteriia</taxon>
        <taxon>Flavobacteriales</taxon>
        <taxon>Flavobacteriaceae</taxon>
        <taxon>Mariniflexile</taxon>
    </lineage>
</organism>
<dbReference type="InterPro" id="IPR016181">
    <property type="entry name" value="Acyl_CoA_acyltransferase"/>
</dbReference>
<dbReference type="InterPro" id="IPR000182">
    <property type="entry name" value="GNAT_dom"/>
</dbReference>